<feature type="compositionally biased region" description="Gly residues" evidence="1">
    <location>
        <begin position="88"/>
        <end position="100"/>
    </location>
</feature>
<dbReference type="AlphaFoldDB" id="A0A0P0WLP6"/>
<reference evidence="2 3" key="3">
    <citation type="journal article" date="2013" name="Rice">
        <title>Improvement of the Oryza sativa Nipponbare reference genome using next generation sequence and optical map data.</title>
        <authorList>
            <person name="Kawahara Y."/>
            <person name="de la Bastide M."/>
            <person name="Hamilton J.P."/>
            <person name="Kanamori H."/>
            <person name="McCombie W.R."/>
            <person name="Ouyang S."/>
            <person name="Schwartz D.C."/>
            <person name="Tanaka T."/>
            <person name="Wu J."/>
            <person name="Zhou S."/>
            <person name="Childs K.L."/>
            <person name="Davidson R.M."/>
            <person name="Lin H."/>
            <person name="Quesada-Ocampo L."/>
            <person name="Vaillancourt B."/>
            <person name="Sakai H."/>
            <person name="Lee S.S."/>
            <person name="Kim J."/>
            <person name="Numa H."/>
            <person name="Itoh T."/>
            <person name="Buell C.R."/>
            <person name="Matsumoto T."/>
        </authorList>
    </citation>
    <scope>NUCLEOTIDE SEQUENCE [LARGE SCALE GENOMIC DNA]</scope>
    <source>
        <strain evidence="3">cv. Nipponbare</strain>
    </source>
</reference>
<dbReference type="InParanoid" id="A0A0P0WLP6"/>
<feature type="region of interest" description="Disordered" evidence="1">
    <location>
        <begin position="86"/>
        <end position="121"/>
    </location>
</feature>
<evidence type="ECO:0000313" key="2">
    <source>
        <dbReference type="EMBL" id="BAS93724.1"/>
    </source>
</evidence>
<dbReference type="EMBL" id="AP014961">
    <property type="protein sequence ID" value="BAS93724.1"/>
    <property type="molecule type" value="Genomic_DNA"/>
</dbReference>
<feature type="compositionally biased region" description="Basic residues" evidence="1">
    <location>
        <begin position="103"/>
        <end position="121"/>
    </location>
</feature>
<reference evidence="3" key="1">
    <citation type="journal article" date="2005" name="Nature">
        <title>The map-based sequence of the rice genome.</title>
        <authorList>
            <consortium name="International rice genome sequencing project (IRGSP)"/>
            <person name="Matsumoto T."/>
            <person name="Wu J."/>
            <person name="Kanamori H."/>
            <person name="Katayose Y."/>
            <person name="Fujisawa M."/>
            <person name="Namiki N."/>
            <person name="Mizuno H."/>
            <person name="Yamamoto K."/>
            <person name="Antonio B.A."/>
            <person name="Baba T."/>
            <person name="Sakata K."/>
            <person name="Nagamura Y."/>
            <person name="Aoki H."/>
            <person name="Arikawa K."/>
            <person name="Arita K."/>
            <person name="Bito T."/>
            <person name="Chiden Y."/>
            <person name="Fujitsuka N."/>
            <person name="Fukunaka R."/>
            <person name="Hamada M."/>
            <person name="Harada C."/>
            <person name="Hayashi A."/>
            <person name="Hijishita S."/>
            <person name="Honda M."/>
            <person name="Hosokawa S."/>
            <person name="Ichikawa Y."/>
            <person name="Idonuma A."/>
            <person name="Iijima M."/>
            <person name="Ikeda M."/>
            <person name="Ikeno M."/>
            <person name="Ito K."/>
            <person name="Ito S."/>
            <person name="Ito T."/>
            <person name="Ito Y."/>
            <person name="Ito Y."/>
            <person name="Iwabuchi A."/>
            <person name="Kamiya K."/>
            <person name="Karasawa W."/>
            <person name="Kurita K."/>
            <person name="Katagiri S."/>
            <person name="Kikuta A."/>
            <person name="Kobayashi H."/>
            <person name="Kobayashi N."/>
            <person name="Machita K."/>
            <person name="Maehara T."/>
            <person name="Masukawa M."/>
            <person name="Mizubayashi T."/>
            <person name="Mukai Y."/>
            <person name="Nagasaki H."/>
            <person name="Nagata Y."/>
            <person name="Naito S."/>
            <person name="Nakashima M."/>
            <person name="Nakama Y."/>
            <person name="Nakamichi Y."/>
            <person name="Nakamura M."/>
            <person name="Meguro A."/>
            <person name="Negishi M."/>
            <person name="Ohta I."/>
            <person name="Ohta T."/>
            <person name="Okamoto M."/>
            <person name="Ono N."/>
            <person name="Saji S."/>
            <person name="Sakaguchi M."/>
            <person name="Sakai K."/>
            <person name="Shibata M."/>
            <person name="Shimokawa T."/>
            <person name="Song J."/>
            <person name="Takazaki Y."/>
            <person name="Terasawa K."/>
            <person name="Tsugane M."/>
            <person name="Tsuji K."/>
            <person name="Ueda S."/>
            <person name="Waki K."/>
            <person name="Yamagata H."/>
            <person name="Yamamoto M."/>
            <person name="Yamamoto S."/>
            <person name="Yamane H."/>
            <person name="Yoshiki S."/>
            <person name="Yoshihara R."/>
            <person name="Yukawa K."/>
            <person name="Zhong H."/>
            <person name="Yano M."/>
            <person name="Yuan Q."/>
            <person name="Ouyang S."/>
            <person name="Liu J."/>
            <person name="Jones K.M."/>
            <person name="Gansberger K."/>
            <person name="Moffat K."/>
            <person name="Hill J."/>
            <person name="Bera J."/>
            <person name="Fadrosh D."/>
            <person name="Jin S."/>
            <person name="Johri S."/>
            <person name="Kim M."/>
            <person name="Overton L."/>
            <person name="Reardon M."/>
            <person name="Tsitrin T."/>
            <person name="Vuong H."/>
            <person name="Weaver B."/>
            <person name="Ciecko A."/>
            <person name="Tallon L."/>
            <person name="Jackson J."/>
            <person name="Pai G."/>
            <person name="Aken S.V."/>
            <person name="Utterback T."/>
            <person name="Reidmuller S."/>
            <person name="Feldblyum T."/>
            <person name="Hsiao J."/>
            <person name="Zismann V."/>
            <person name="Iobst S."/>
            <person name="de Vazeille A.R."/>
            <person name="Buell C.R."/>
            <person name="Ying K."/>
            <person name="Li Y."/>
            <person name="Lu T."/>
            <person name="Huang Y."/>
            <person name="Zhao Q."/>
            <person name="Feng Q."/>
            <person name="Zhang L."/>
            <person name="Zhu J."/>
            <person name="Weng Q."/>
            <person name="Mu J."/>
            <person name="Lu Y."/>
            <person name="Fan D."/>
            <person name="Liu Y."/>
            <person name="Guan J."/>
            <person name="Zhang Y."/>
            <person name="Yu S."/>
            <person name="Liu X."/>
            <person name="Zhang Y."/>
            <person name="Hong G."/>
            <person name="Han B."/>
            <person name="Choisne N."/>
            <person name="Demange N."/>
            <person name="Orjeda G."/>
            <person name="Samain S."/>
            <person name="Cattolico L."/>
            <person name="Pelletier E."/>
            <person name="Couloux A."/>
            <person name="Segurens B."/>
            <person name="Wincker P."/>
            <person name="D'Hont A."/>
            <person name="Scarpelli C."/>
            <person name="Weissenbach J."/>
            <person name="Salanoubat M."/>
            <person name="Quetier F."/>
            <person name="Yu Y."/>
            <person name="Kim H.R."/>
            <person name="Rambo T."/>
            <person name="Currie J."/>
            <person name="Collura K."/>
            <person name="Luo M."/>
            <person name="Yang T."/>
            <person name="Ammiraju J.S.S."/>
            <person name="Engler F."/>
            <person name="Soderlund C."/>
            <person name="Wing R.A."/>
            <person name="Palmer L.E."/>
            <person name="de la Bastide M."/>
            <person name="Spiegel L."/>
            <person name="Nascimento L."/>
            <person name="Zutavern T."/>
            <person name="O'Shaughnessy A."/>
            <person name="Dike S."/>
            <person name="Dedhia N."/>
            <person name="Preston R."/>
            <person name="Balija V."/>
            <person name="McCombie W.R."/>
            <person name="Chow T."/>
            <person name="Chen H."/>
            <person name="Chung M."/>
            <person name="Chen C."/>
            <person name="Shaw J."/>
            <person name="Wu H."/>
            <person name="Hsiao K."/>
            <person name="Chao Y."/>
            <person name="Chu M."/>
            <person name="Cheng C."/>
            <person name="Hour A."/>
            <person name="Lee P."/>
            <person name="Lin S."/>
            <person name="Lin Y."/>
            <person name="Liou J."/>
            <person name="Liu S."/>
            <person name="Hsing Y."/>
            <person name="Raghuvanshi S."/>
            <person name="Mohanty A."/>
            <person name="Bharti A.K."/>
            <person name="Gaur A."/>
            <person name="Gupta V."/>
            <person name="Kumar D."/>
            <person name="Ravi V."/>
            <person name="Vij S."/>
            <person name="Kapur A."/>
            <person name="Khurana P."/>
            <person name="Khurana P."/>
            <person name="Khurana J.P."/>
            <person name="Tyagi A.K."/>
            <person name="Gaikwad K."/>
            <person name="Singh A."/>
            <person name="Dalal V."/>
            <person name="Srivastava S."/>
            <person name="Dixit A."/>
            <person name="Pal A.K."/>
            <person name="Ghazi I.A."/>
            <person name="Yadav M."/>
            <person name="Pandit A."/>
            <person name="Bhargava A."/>
            <person name="Sureshbabu K."/>
            <person name="Batra K."/>
            <person name="Sharma T.R."/>
            <person name="Mohapatra T."/>
            <person name="Singh N.K."/>
            <person name="Messing J."/>
            <person name="Nelson A.B."/>
            <person name="Fuks G."/>
            <person name="Kavchok S."/>
            <person name="Keizer G."/>
            <person name="Linton E."/>
            <person name="Llaca V."/>
            <person name="Song R."/>
            <person name="Tanyolac B."/>
            <person name="Young S."/>
            <person name="Ho-Il K."/>
            <person name="Hahn J.H."/>
            <person name="Sangsakoo G."/>
            <person name="Vanavichit A."/>
            <person name="de Mattos Luiz.A.T."/>
            <person name="Zimmer P.D."/>
            <person name="Malone G."/>
            <person name="Dellagostin O."/>
            <person name="de Oliveira A.C."/>
            <person name="Bevan M."/>
            <person name="Bancroft I."/>
            <person name="Minx P."/>
            <person name="Cordum H."/>
            <person name="Wilson R."/>
            <person name="Cheng Z."/>
            <person name="Jin W."/>
            <person name="Jiang J."/>
            <person name="Leong S.A."/>
            <person name="Iwama H."/>
            <person name="Gojobori T."/>
            <person name="Itoh T."/>
            <person name="Niimura Y."/>
            <person name="Fujii Y."/>
            <person name="Habara T."/>
            <person name="Sakai H."/>
            <person name="Sato Y."/>
            <person name="Wilson G."/>
            <person name="Kumar K."/>
            <person name="McCouch S."/>
            <person name="Juretic N."/>
            <person name="Hoen D."/>
            <person name="Wright S."/>
            <person name="Bruskiewich R."/>
            <person name="Bureau T."/>
            <person name="Miyao A."/>
            <person name="Hirochika H."/>
            <person name="Nishikawa T."/>
            <person name="Kadowaki K."/>
            <person name="Sugiura M."/>
            <person name="Burr B."/>
            <person name="Sasaki T."/>
        </authorList>
    </citation>
    <scope>NUCLEOTIDE SEQUENCE [LARGE SCALE GENOMIC DNA]</scope>
    <source>
        <strain evidence="3">cv. Nipponbare</strain>
    </source>
</reference>
<keyword evidence="3" id="KW-1185">Reference proteome</keyword>
<dbReference type="Gramene" id="Os05t0375532-01">
    <property type="protein sequence ID" value="Os05t0375532-01"/>
    <property type="gene ID" value="Os05g0375532"/>
</dbReference>
<accession>A0A0P0WLP6</accession>
<dbReference type="PaxDb" id="39947-A0A0P0WLP6"/>
<name>A0A0P0WLP6_ORYSJ</name>
<proteinExistence type="predicted"/>
<evidence type="ECO:0000256" key="1">
    <source>
        <dbReference type="SAM" id="MobiDB-lite"/>
    </source>
</evidence>
<evidence type="ECO:0000313" key="3">
    <source>
        <dbReference type="Proteomes" id="UP000059680"/>
    </source>
</evidence>
<organism evidence="2 3">
    <name type="scientific">Oryza sativa subsp. japonica</name>
    <name type="common">Rice</name>
    <dbReference type="NCBI Taxonomy" id="39947"/>
    <lineage>
        <taxon>Eukaryota</taxon>
        <taxon>Viridiplantae</taxon>
        <taxon>Streptophyta</taxon>
        <taxon>Embryophyta</taxon>
        <taxon>Tracheophyta</taxon>
        <taxon>Spermatophyta</taxon>
        <taxon>Magnoliopsida</taxon>
        <taxon>Liliopsida</taxon>
        <taxon>Poales</taxon>
        <taxon>Poaceae</taxon>
        <taxon>BOP clade</taxon>
        <taxon>Oryzoideae</taxon>
        <taxon>Oryzeae</taxon>
        <taxon>Oryzinae</taxon>
        <taxon>Oryza</taxon>
        <taxon>Oryza sativa</taxon>
    </lineage>
</organism>
<protein>
    <submittedName>
        <fullName evidence="2">Os05g0375532 protein</fullName>
    </submittedName>
</protein>
<gene>
    <name evidence="2" type="ordered locus">Os05g0375532</name>
    <name evidence="2" type="ORF">OSNPB_050375532</name>
</gene>
<reference evidence="2 3" key="2">
    <citation type="journal article" date="2013" name="Plant Cell Physiol.">
        <title>Rice Annotation Project Database (RAP-DB): an integrative and interactive database for rice genomics.</title>
        <authorList>
            <person name="Sakai H."/>
            <person name="Lee S.S."/>
            <person name="Tanaka T."/>
            <person name="Numa H."/>
            <person name="Kim J."/>
            <person name="Kawahara Y."/>
            <person name="Wakimoto H."/>
            <person name="Yang C.C."/>
            <person name="Iwamoto M."/>
            <person name="Abe T."/>
            <person name="Yamada Y."/>
            <person name="Muto A."/>
            <person name="Inokuchi H."/>
            <person name="Ikemura T."/>
            <person name="Matsumoto T."/>
            <person name="Sasaki T."/>
            <person name="Itoh T."/>
        </authorList>
    </citation>
    <scope>NUCLEOTIDE SEQUENCE [LARGE SCALE GENOMIC DNA]</scope>
    <source>
        <strain evidence="3">cv. Nipponbare</strain>
    </source>
</reference>
<dbReference type="Proteomes" id="UP000059680">
    <property type="component" value="Chromosome 5"/>
</dbReference>
<sequence length="121" mass="12770">MVDHSDGISQSRECLVRFSWIVPQVAPPQHLFLSDSPRFLHLQCTGCSRFDPDNGIFDPLFQRVQTELLVGGGGGGAVAAAVRREGGDSAGAGPGAGAGAAAGRRRGAHGRRRGRRGRHGW</sequence>